<reference evidence="2" key="2">
    <citation type="submission" date="2025-08" db="UniProtKB">
        <authorList>
            <consortium name="Ensembl"/>
        </authorList>
    </citation>
    <scope>IDENTIFICATION</scope>
</reference>
<dbReference type="InterPro" id="IPR036116">
    <property type="entry name" value="FN3_sf"/>
</dbReference>
<dbReference type="InterPro" id="IPR015373">
    <property type="entry name" value="Interferon/interleukin_rcp_dom"/>
</dbReference>
<dbReference type="Ensembl" id="ENSSHBT00005008582.1">
    <property type="protein sequence ID" value="ENSSHBP00005007141.1"/>
    <property type="gene ID" value="ENSSHBG00005006196.1"/>
</dbReference>
<evidence type="ECO:0000313" key="3">
    <source>
        <dbReference type="Proteomes" id="UP000472266"/>
    </source>
</evidence>
<name>A0A672TYC7_STRHB</name>
<dbReference type="Proteomes" id="UP000472266">
    <property type="component" value="Chromosome 2"/>
</dbReference>
<dbReference type="InterPro" id="IPR050650">
    <property type="entry name" value="Type-II_Cytokine-TF_Rcpt"/>
</dbReference>
<dbReference type="PANTHER" id="PTHR20859">
    <property type="entry name" value="INTERFERON/INTERLEUKIN RECEPTOR"/>
    <property type="match status" value="1"/>
</dbReference>
<sequence length="157" mass="18050">NLRSILQWDAPRFYKGNISYTVQSKSINLPGDTYENVSTNLRVTECDVSSLSVYGDYMLQVRAESENDHSDWMTVRFKPMDDTIIGPPDVKVKSESGSLHVDFIGPFAERDNWPLKQYYGSWNYRILYWKKGSTIQISCHSSICALHGTLSFEYHHG</sequence>
<dbReference type="SUPFAM" id="SSF49265">
    <property type="entry name" value="Fibronectin type III"/>
    <property type="match status" value="2"/>
</dbReference>
<evidence type="ECO:0000313" key="2">
    <source>
        <dbReference type="Ensembl" id="ENSSHBP00005007141.1"/>
    </source>
</evidence>
<dbReference type="PROSITE" id="PS50853">
    <property type="entry name" value="FN3"/>
    <property type="match status" value="1"/>
</dbReference>
<dbReference type="CDD" id="cd00063">
    <property type="entry name" value="FN3"/>
    <property type="match status" value="1"/>
</dbReference>
<dbReference type="Pfam" id="PF01108">
    <property type="entry name" value="Tissue_fac"/>
    <property type="match status" value="1"/>
</dbReference>
<dbReference type="InterPro" id="IPR013783">
    <property type="entry name" value="Ig-like_fold"/>
</dbReference>
<feature type="domain" description="Fibronectin type-III" evidence="1">
    <location>
        <begin position="1"/>
        <end position="80"/>
    </location>
</feature>
<reference evidence="2 3" key="1">
    <citation type="submission" date="2019-11" db="EMBL/GenBank/DDBJ databases">
        <title>Strigops habroptila (kakapo) genome, bStrHab1, primary haplotype, v2.</title>
        <authorList>
            <person name="Jarvis E.D."/>
            <person name="Howard J."/>
            <person name="Rhie A."/>
            <person name="Phillippy A."/>
            <person name="Korlach J."/>
            <person name="Digby A."/>
            <person name="Iorns D."/>
            <person name="Eason D."/>
            <person name="Robertson B."/>
            <person name="Raemaekers T."/>
            <person name="Howe K."/>
            <person name="Lewin H."/>
            <person name="Damas J."/>
            <person name="Hastie A."/>
            <person name="Tracey A."/>
            <person name="Chow W."/>
            <person name="Fedrigo O."/>
        </authorList>
    </citation>
    <scope>NUCLEOTIDE SEQUENCE [LARGE SCALE GENOMIC DNA]</scope>
</reference>
<reference evidence="2" key="3">
    <citation type="submission" date="2025-09" db="UniProtKB">
        <authorList>
            <consortium name="Ensembl"/>
        </authorList>
    </citation>
    <scope>IDENTIFICATION</scope>
</reference>
<organism evidence="2 3">
    <name type="scientific">Strigops habroptila</name>
    <name type="common">Kakapo</name>
    <dbReference type="NCBI Taxonomy" id="2489341"/>
    <lineage>
        <taxon>Eukaryota</taxon>
        <taxon>Metazoa</taxon>
        <taxon>Chordata</taxon>
        <taxon>Craniata</taxon>
        <taxon>Vertebrata</taxon>
        <taxon>Euteleostomi</taxon>
        <taxon>Archelosauria</taxon>
        <taxon>Archosauria</taxon>
        <taxon>Dinosauria</taxon>
        <taxon>Saurischia</taxon>
        <taxon>Theropoda</taxon>
        <taxon>Coelurosauria</taxon>
        <taxon>Aves</taxon>
        <taxon>Neognathae</taxon>
        <taxon>Neoaves</taxon>
        <taxon>Telluraves</taxon>
        <taxon>Australaves</taxon>
        <taxon>Psittaciformes</taxon>
        <taxon>Psittacidae</taxon>
        <taxon>Strigops</taxon>
    </lineage>
</organism>
<keyword evidence="3" id="KW-1185">Reference proteome</keyword>
<dbReference type="PANTHER" id="PTHR20859:SF50">
    <property type="entry name" value="INTERLEUKIN-10 RECEPTOR SUBUNIT BETA"/>
    <property type="match status" value="1"/>
</dbReference>
<proteinExistence type="predicted"/>
<dbReference type="AlphaFoldDB" id="A0A672TYC7"/>
<dbReference type="GO" id="GO:0004920">
    <property type="term" value="F:interleukin-10 receptor activity"/>
    <property type="evidence" value="ECO:0007669"/>
    <property type="project" value="TreeGrafter"/>
</dbReference>
<dbReference type="InterPro" id="IPR003961">
    <property type="entry name" value="FN3_dom"/>
</dbReference>
<dbReference type="GeneTree" id="ENSGT00940000158231"/>
<evidence type="ECO:0000259" key="1">
    <source>
        <dbReference type="PROSITE" id="PS50853"/>
    </source>
</evidence>
<dbReference type="GO" id="GO:0005886">
    <property type="term" value="C:plasma membrane"/>
    <property type="evidence" value="ECO:0007669"/>
    <property type="project" value="TreeGrafter"/>
</dbReference>
<dbReference type="Pfam" id="PF09294">
    <property type="entry name" value="Interfer-bind"/>
    <property type="match status" value="1"/>
</dbReference>
<protein>
    <submittedName>
        <fullName evidence="2">Interleukin 10 receptor subunit beta</fullName>
    </submittedName>
</protein>
<accession>A0A672TYC7</accession>
<dbReference type="Gene3D" id="2.60.40.10">
    <property type="entry name" value="Immunoglobulins"/>
    <property type="match status" value="2"/>
</dbReference>
<gene>
    <name evidence="2" type="primary">IL10RB</name>
</gene>